<sequence>MLKRFPMYFETIDNGTTFYNKITGDTFPMDNSQLTADEMLINVGLNVEEDVLFMVRNSEDPEYPDEYMLRGCVACFPNGFDPVAKANLPLTRIHDPVPGYKKNLQTSMNRFFTRLQPHEYIVRNNWSIQPHTTLSASKGNHASASDLDSVVAIDPKDLDFNQVFLRVEKQCFTRLPKTGAVFMLIRTYTTPLSKIRAEGRGEDLCGAIDGLDQDLGIYKRRIYWGNAAKSYLKYETDGKTSEVSQEEFWFES</sequence>
<gene>
    <name evidence="1" type="ORF">Amon02_000817400</name>
</gene>
<dbReference type="Proteomes" id="UP001165064">
    <property type="component" value="Unassembled WGS sequence"/>
</dbReference>
<name>A0ACB5TFF5_AMBMO</name>
<evidence type="ECO:0000313" key="2">
    <source>
        <dbReference type="Proteomes" id="UP001165064"/>
    </source>
</evidence>
<reference evidence="1" key="1">
    <citation type="submission" date="2023-04" db="EMBL/GenBank/DDBJ databases">
        <title>Ambrosiozyma monospora NBRC 10751.</title>
        <authorList>
            <person name="Ichikawa N."/>
            <person name="Sato H."/>
            <person name="Tonouchi N."/>
        </authorList>
    </citation>
    <scope>NUCLEOTIDE SEQUENCE</scope>
    <source>
        <strain evidence="1">NBRC 10751</strain>
    </source>
</reference>
<keyword evidence="2" id="KW-1185">Reference proteome</keyword>
<accession>A0ACB5TFF5</accession>
<evidence type="ECO:0000313" key="1">
    <source>
        <dbReference type="EMBL" id="GME87300.1"/>
    </source>
</evidence>
<dbReference type="EMBL" id="BSXS01007096">
    <property type="protein sequence ID" value="GME87300.1"/>
    <property type="molecule type" value="Genomic_DNA"/>
</dbReference>
<organism evidence="1 2">
    <name type="scientific">Ambrosiozyma monospora</name>
    <name type="common">Yeast</name>
    <name type="synonym">Endomycopsis monosporus</name>
    <dbReference type="NCBI Taxonomy" id="43982"/>
    <lineage>
        <taxon>Eukaryota</taxon>
        <taxon>Fungi</taxon>
        <taxon>Dikarya</taxon>
        <taxon>Ascomycota</taxon>
        <taxon>Saccharomycotina</taxon>
        <taxon>Pichiomycetes</taxon>
        <taxon>Pichiales</taxon>
        <taxon>Pichiaceae</taxon>
        <taxon>Ambrosiozyma</taxon>
    </lineage>
</organism>
<proteinExistence type="predicted"/>
<protein>
    <submittedName>
        <fullName evidence="1">Unnamed protein product</fullName>
    </submittedName>
</protein>
<comment type="caution">
    <text evidence="1">The sequence shown here is derived from an EMBL/GenBank/DDBJ whole genome shotgun (WGS) entry which is preliminary data.</text>
</comment>